<sequence>MAKDNLNNRKFTNEEKEKMIARMLPPESISPTNLSIETGKYKD</sequence>
<reference evidence="2" key="1">
    <citation type="submission" date="2013-12" db="EMBL/GenBank/DDBJ databases">
        <title>A Varibaculum cambriense genome reconstructed from a premature infant gut community with otherwise low bacterial novelty that shifts toward anaerobic metabolism during the third week of life.</title>
        <authorList>
            <person name="Brown C.T."/>
            <person name="Sharon I."/>
            <person name="Thomas B.C."/>
            <person name="Castelle C.J."/>
            <person name="Morowitz M.J."/>
            <person name="Banfield J.F."/>
        </authorList>
    </citation>
    <scope>NUCLEOTIDE SEQUENCE</scope>
</reference>
<protein>
    <recommendedName>
        <fullName evidence="3">Transposase</fullName>
    </recommendedName>
</protein>
<evidence type="ECO:0000313" key="2">
    <source>
        <dbReference type="EMBL" id="ETJ45473.1"/>
    </source>
</evidence>
<comment type="caution">
    <text evidence="2">The sequence shown here is derived from an EMBL/GenBank/DDBJ whole genome shotgun (WGS) entry which is preliminary data.</text>
</comment>
<gene>
    <name evidence="2" type="ORF">Q604_UNBC00534G0001</name>
</gene>
<organism evidence="2">
    <name type="scientific">human gut metagenome</name>
    <dbReference type="NCBI Taxonomy" id="408170"/>
    <lineage>
        <taxon>unclassified sequences</taxon>
        <taxon>metagenomes</taxon>
        <taxon>organismal metagenomes</taxon>
    </lineage>
</organism>
<evidence type="ECO:0000256" key="1">
    <source>
        <dbReference type="SAM" id="MobiDB-lite"/>
    </source>
</evidence>
<name>W1YSD6_9ZZZZ</name>
<feature type="non-terminal residue" evidence="2">
    <location>
        <position position="43"/>
    </location>
</feature>
<feature type="compositionally biased region" description="Basic and acidic residues" evidence="1">
    <location>
        <begin position="1"/>
        <end position="20"/>
    </location>
</feature>
<proteinExistence type="predicted"/>
<accession>W1YSD6</accession>
<evidence type="ECO:0008006" key="3">
    <source>
        <dbReference type="Google" id="ProtNLM"/>
    </source>
</evidence>
<dbReference type="EMBL" id="AZMM01000534">
    <property type="protein sequence ID" value="ETJ45473.1"/>
    <property type="molecule type" value="Genomic_DNA"/>
</dbReference>
<feature type="region of interest" description="Disordered" evidence="1">
    <location>
        <begin position="1"/>
        <end position="43"/>
    </location>
</feature>
<dbReference type="AlphaFoldDB" id="W1YSD6"/>